<dbReference type="Proteomes" id="UP000050430">
    <property type="component" value="Unassembled WGS sequence"/>
</dbReference>
<organism evidence="1 2">
    <name type="scientific">Leptolinea tardivitalis</name>
    <dbReference type="NCBI Taxonomy" id="229920"/>
    <lineage>
        <taxon>Bacteria</taxon>
        <taxon>Bacillati</taxon>
        <taxon>Chloroflexota</taxon>
        <taxon>Anaerolineae</taxon>
        <taxon>Anaerolineales</taxon>
        <taxon>Anaerolineaceae</taxon>
        <taxon>Leptolinea</taxon>
    </lineage>
</organism>
<reference evidence="1 2" key="1">
    <citation type="submission" date="2015-07" db="EMBL/GenBank/DDBJ databases">
        <title>Genome sequence of Leptolinea tardivitalis DSM 16556.</title>
        <authorList>
            <person name="Hemp J."/>
            <person name="Ward L.M."/>
            <person name="Pace L.A."/>
            <person name="Fischer W.W."/>
        </authorList>
    </citation>
    <scope>NUCLEOTIDE SEQUENCE [LARGE SCALE GENOMIC DNA]</scope>
    <source>
        <strain evidence="1 2">YMTK-2</strain>
    </source>
</reference>
<evidence type="ECO:0000313" key="1">
    <source>
        <dbReference type="EMBL" id="KPL71642.1"/>
    </source>
</evidence>
<evidence type="ECO:0000313" key="2">
    <source>
        <dbReference type="Proteomes" id="UP000050430"/>
    </source>
</evidence>
<dbReference type="AlphaFoldDB" id="A0A0N8GL66"/>
<gene>
    <name evidence="1" type="ORF">ADM99_09165</name>
</gene>
<comment type="caution">
    <text evidence="1">The sequence shown here is derived from an EMBL/GenBank/DDBJ whole genome shotgun (WGS) entry which is preliminary data.</text>
</comment>
<dbReference type="STRING" id="229920.ADM99_09165"/>
<accession>A0A0N8GL66</accession>
<protein>
    <submittedName>
        <fullName evidence="1">Uncharacterized protein</fullName>
    </submittedName>
</protein>
<keyword evidence="2" id="KW-1185">Reference proteome</keyword>
<dbReference type="RefSeq" id="WP_062420222.1">
    <property type="nucleotide sequence ID" value="NZ_BBYA01000001.1"/>
</dbReference>
<dbReference type="EMBL" id="LGCK01000010">
    <property type="protein sequence ID" value="KPL71642.1"/>
    <property type="molecule type" value="Genomic_DNA"/>
</dbReference>
<dbReference type="OrthoDB" id="5914937at2"/>
<name>A0A0N8GL66_9CHLR</name>
<proteinExistence type="predicted"/>
<sequence>MKIEKITYAGWKNCIQIDNSIIQIVVTTDVGPRVVSCGFKGKENLFYNNPDEIGTIGGKEYVGYGGHRLWAAPELAKRTYYPDNFPVKVKELADGVKVTSDVETNTGLQKSMEIHMDEKEPKVVVRNSIKNCGLWPIKLAPWALSVMAAGGVAVLPVSPRNFTPGLLLPSHCIAIWPYTRMTDPRFTWGDDYILLRQQADTIPTKVAVMNETGWAACVFKHAAFFKFFQRIPGAEYVDFGTNLQSWTNKECLELETLGQYKTLELDETIVHEETWYFAENIPVPHNDEDVKKNILPVVQKVLK</sequence>